<dbReference type="Proteomes" id="UP000182332">
    <property type="component" value="Unassembled WGS sequence"/>
</dbReference>
<gene>
    <name evidence="2" type="ORF">SAMN05216197_105108</name>
</gene>
<protein>
    <submittedName>
        <fullName evidence="2">Uncharacterized protein</fullName>
    </submittedName>
</protein>
<proteinExistence type="predicted"/>
<evidence type="ECO:0000313" key="3">
    <source>
        <dbReference type="Proteomes" id="UP000182332"/>
    </source>
</evidence>
<sequence>MLQCFMSALRSDPRESAIQVIHMLDALKQSINDLHKVDRPRLEDECDALLARIEQARTEGTLTGEQATQLFYDVRNERSRCFRSGSQRRMGNPGAGLPSRDSIGMSPMIN</sequence>
<dbReference type="EMBL" id="FOHW01000005">
    <property type="protein sequence ID" value="SET02815.1"/>
    <property type="molecule type" value="Genomic_DNA"/>
</dbReference>
<evidence type="ECO:0000313" key="2">
    <source>
        <dbReference type="EMBL" id="SET02815.1"/>
    </source>
</evidence>
<evidence type="ECO:0000256" key="1">
    <source>
        <dbReference type="SAM" id="MobiDB-lite"/>
    </source>
</evidence>
<name>A0A1I0B9I4_9PSED</name>
<reference evidence="2 3" key="1">
    <citation type="submission" date="2016-10" db="EMBL/GenBank/DDBJ databases">
        <authorList>
            <person name="de Groot N.N."/>
        </authorList>
    </citation>
    <scope>NUCLEOTIDE SEQUENCE [LARGE SCALE GENOMIC DNA]</scope>
    <source>
        <strain evidence="2 3">DSM 11363</strain>
    </source>
</reference>
<dbReference type="AlphaFoldDB" id="A0A1I0B9I4"/>
<accession>A0A1I0B9I4</accession>
<organism evidence="2 3">
    <name type="scientific">Pseudomonas graminis</name>
    <dbReference type="NCBI Taxonomy" id="158627"/>
    <lineage>
        <taxon>Bacteria</taxon>
        <taxon>Pseudomonadati</taxon>
        <taxon>Pseudomonadota</taxon>
        <taxon>Gammaproteobacteria</taxon>
        <taxon>Pseudomonadales</taxon>
        <taxon>Pseudomonadaceae</taxon>
        <taxon>Pseudomonas</taxon>
    </lineage>
</organism>
<feature type="region of interest" description="Disordered" evidence="1">
    <location>
        <begin position="82"/>
        <end position="110"/>
    </location>
</feature>